<evidence type="ECO:0000313" key="3">
    <source>
        <dbReference type="EMBL" id="KND88704.1"/>
    </source>
</evidence>
<dbReference type="PANTHER" id="PTHR21310:SF15">
    <property type="entry name" value="AMINOGLYCOSIDE PHOSPHOTRANSFERASE DOMAIN-CONTAINING PROTEIN"/>
    <property type="match status" value="1"/>
</dbReference>
<dbReference type="SUPFAM" id="SSF56112">
    <property type="entry name" value="Protein kinase-like (PK-like)"/>
    <property type="match status" value="1"/>
</dbReference>
<sequence length="188" mass="21827">MEEAPGGDIKVYYGGMTPDQVKTFGLELAGCLNQLRSLQPPAAGFIVSLSLDFHTYLRRSRPLAHWENEPDVVRVHSTPDKYRVTLSHADLNPNNIMVKDGHITAIIDWEFAGWYPEYWDYTKMYWSERPLWANFYRAVEEEPGITKYPDERAAELAIWKRMHPWSYDDPPWSPGEEQQAGQIQPDQN</sequence>
<proteinExistence type="predicted"/>
<dbReference type="InterPro" id="IPR002575">
    <property type="entry name" value="Aminoglycoside_PTrfase"/>
</dbReference>
<gene>
    <name evidence="3" type="ORF">TOPH_06605</name>
</gene>
<name>A0A0L0N3X0_TOLOC</name>
<reference evidence="3 4" key="1">
    <citation type="journal article" date="2015" name="BMC Genomics">
        <title>The genome of the truffle-parasite Tolypocladium ophioglossoides and the evolution of antifungal peptaibiotics.</title>
        <authorList>
            <person name="Quandt C.A."/>
            <person name="Bushley K.E."/>
            <person name="Spatafora J.W."/>
        </authorList>
    </citation>
    <scope>NUCLEOTIDE SEQUENCE [LARGE SCALE GENOMIC DNA]</scope>
    <source>
        <strain evidence="3 4">CBS 100239</strain>
    </source>
</reference>
<accession>A0A0L0N3X0</accession>
<dbReference type="InterPro" id="IPR011009">
    <property type="entry name" value="Kinase-like_dom_sf"/>
</dbReference>
<dbReference type="Gene3D" id="3.90.1200.10">
    <property type="match status" value="1"/>
</dbReference>
<dbReference type="AlphaFoldDB" id="A0A0L0N3X0"/>
<protein>
    <recommendedName>
        <fullName evidence="2">Aminoglycoside phosphotransferase domain-containing protein</fullName>
    </recommendedName>
</protein>
<comment type="caution">
    <text evidence="3">The sequence shown here is derived from an EMBL/GenBank/DDBJ whole genome shotgun (WGS) entry which is preliminary data.</text>
</comment>
<dbReference type="PANTHER" id="PTHR21310">
    <property type="entry name" value="AMINOGLYCOSIDE PHOSPHOTRANSFERASE-RELATED-RELATED"/>
    <property type="match status" value="1"/>
</dbReference>
<dbReference type="Pfam" id="PF01636">
    <property type="entry name" value="APH"/>
    <property type="match status" value="1"/>
</dbReference>
<feature type="region of interest" description="Disordered" evidence="1">
    <location>
        <begin position="168"/>
        <end position="188"/>
    </location>
</feature>
<dbReference type="Proteomes" id="UP000036947">
    <property type="component" value="Unassembled WGS sequence"/>
</dbReference>
<dbReference type="EMBL" id="LFRF01000023">
    <property type="protein sequence ID" value="KND88704.1"/>
    <property type="molecule type" value="Genomic_DNA"/>
</dbReference>
<evidence type="ECO:0000313" key="4">
    <source>
        <dbReference type="Proteomes" id="UP000036947"/>
    </source>
</evidence>
<evidence type="ECO:0000256" key="1">
    <source>
        <dbReference type="SAM" id="MobiDB-lite"/>
    </source>
</evidence>
<keyword evidence="4" id="KW-1185">Reference proteome</keyword>
<feature type="domain" description="Aminoglycoside phosphotransferase" evidence="2">
    <location>
        <begin position="2"/>
        <end position="149"/>
    </location>
</feature>
<evidence type="ECO:0000259" key="2">
    <source>
        <dbReference type="Pfam" id="PF01636"/>
    </source>
</evidence>
<dbReference type="InterPro" id="IPR051678">
    <property type="entry name" value="AGP_Transferase"/>
</dbReference>
<feature type="compositionally biased region" description="Polar residues" evidence="1">
    <location>
        <begin position="179"/>
        <end position="188"/>
    </location>
</feature>
<dbReference type="OrthoDB" id="8300194at2759"/>
<organism evidence="3 4">
    <name type="scientific">Tolypocladium ophioglossoides (strain CBS 100239)</name>
    <name type="common">Snaketongue truffleclub</name>
    <name type="synonym">Elaphocordyceps ophioglossoides</name>
    <dbReference type="NCBI Taxonomy" id="1163406"/>
    <lineage>
        <taxon>Eukaryota</taxon>
        <taxon>Fungi</taxon>
        <taxon>Dikarya</taxon>
        <taxon>Ascomycota</taxon>
        <taxon>Pezizomycotina</taxon>
        <taxon>Sordariomycetes</taxon>
        <taxon>Hypocreomycetidae</taxon>
        <taxon>Hypocreales</taxon>
        <taxon>Ophiocordycipitaceae</taxon>
        <taxon>Tolypocladium</taxon>
    </lineage>
</organism>